<sequence length="109" mass="13095">MLPVLRHLINEEENRERLREQQIERRLFRDASNPFDLADEQFRRLFRLSKDLAQMLIDEINPFMFDCIILLLFMTLFSGHNLPLYRTTSLRSAINFDLSKKVLYYGLVT</sequence>
<keyword evidence="1" id="KW-1133">Transmembrane helix</keyword>
<dbReference type="AlphaFoldDB" id="A0AAV8VT26"/>
<gene>
    <name evidence="2" type="ORF">NQ315_012948</name>
</gene>
<protein>
    <submittedName>
        <fullName evidence="2">Uncharacterized protein</fullName>
    </submittedName>
</protein>
<name>A0AAV8VT26_9CUCU</name>
<feature type="transmembrane region" description="Helical" evidence="1">
    <location>
        <begin position="63"/>
        <end position="82"/>
    </location>
</feature>
<evidence type="ECO:0000313" key="2">
    <source>
        <dbReference type="EMBL" id="KAJ8917030.1"/>
    </source>
</evidence>
<evidence type="ECO:0000313" key="3">
    <source>
        <dbReference type="Proteomes" id="UP001159042"/>
    </source>
</evidence>
<organism evidence="2 3">
    <name type="scientific">Exocentrus adspersus</name>
    <dbReference type="NCBI Taxonomy" id="1586481"/>
    <lineage>
        <taxon>Eukaryota</taxon>
        <taxon>Metazoa</taxon>
        <taxon>Ecdysozoa</taxon>
        <taxon>Arthropoda</taxon>
        <taxon>Hexapoda</taxon>
        <taxon>Insecta</taxon>
        <taxon>Pterygota</taxon>
        <taxon>Neoptera</taxon>
        <taxon>Endopterygota</taxon>
        <taxon>Coleoptera</taxon>
        <taxon>Polyphaga</taxon>
        <taxon>Cucujiformia</taxon>
        <taxon>Chrysomeloidea</taxon>
        <taxon>Cerambycidae</taxon>
        <taxon>Lamiinae</taxon>
        <taxon>Acanthocinini</taxon>
        <taxon>Exocentrus</taxon>
    </lineage>
</organism>
<dbReference type="Proteomes" id="UP001159042">
    <property type="component" value="Unassembled WGS sequence"/>
</dbReference>
<dbReference type="EMBL" id="JANEYG010000036">
    <property type="protein sequence ID" value="KAJ8917030.1"/>
    <property type="molecule type" value="Genomic_DNA"/>
</dbReference>
<keyword evidence="1" id="KW-0812">Transmembrane</keyword>
<comment type="caution">
    <text evidence="2">The sequence shown here is derived from an EMBL/GenBank/DDBJ whole genome shotgun (WGS) entry which is preliminary data.</text>
</comment>
<evidence type="ECO:0000256" key="1">
    <source>
        <dbReference type="SAM" id="Phobius"/>
    </source>
</evidence>
<proteinExistence type="predicted"/>
<reference evidence="2 3" key="1">
    <citation type="journal article" date="2023" name="Insect Mol. Biol.">
        <title>Genome sequencing provides insights into the evolution of gene families encoding plant cell wall-degrading enzymes in longhorned beetles.</title>
        <authorList>
            <person name="Shin N.R."/>
            <person name="Okamura Y."/>
            <person name="Kirsch R."/>
            <person name="Pauchet Y."/>
        </authorList>
    </citation>
    <scope>NUCLEOTIDE SEQUENCE [LARGE SCALE GENOMIC DNA]</scope>
    <source>
        <strain evidence="2">EAD_L_NR</strain>
    </source>
</reference>
<keyword evidence="3" id="KW-1185">Reference proteome</keyword>
<keyword evidence="1" id="KW-0472">Membrane</keyword>
<accession>A0AAV8VT26</accession>